<dbReference type="InterPro" id="IPR003856">
    <property type="entry name" value="LPS_length_determ_N"/>
</dbReference>
<dbReference type="InterPro" id="IPR050445">
    <property type="entry name" value="Bact_polysacc_biosynth/exp"/>
</dbReference>
<reference evidence="11" key="2">
    <citation type="submission" date="2021-08" db="EMBL/GenBank/DDBJ databases">
        <authorList>
            <person name="Tani A."/>
            <person name="Ola A."/>
            <person name="Ogura Y."/>
            <person name="Katsura K."/>
            <person name="Hayashi T."/>
        </authorList>
    </citation>
    <scope>NUCLEOTIDE SEQUENCE</scope>
    <source>
        <strain evidence="11">KCTC 52305</strain>
    </source>
</reference>
<protein>
    <recommendedName>
        <fullName evidence="13">Lipopolysaccharide biosynthesis protein</fullName>
    </recommendedName>
</protein>
<evidence type="ECO:0000256" key="1">
    <source>
        <dbReference type="ARBA" id="ARBA00004651"/>
    </source>
</evidence>
<evidence type="ECO:0000256" key="7">
    <source>
        <dbReference type="ARBA" id="ARBA00023136"/>
    </source>
</evidence>
<accession>A0ABQ4R3I1</accession>
<keyword evidence="6 8" id="KW-1133">Transmembrane helix</keyword>
<evidence type="ECO:0008006" key="13">
    <source>
        <dbReference type="Google" id="ProtNLM"/>
    </source>
</evidence>
<feature type="domain" description="Polysaccharide chain length determinant N-terminal" evidence="9">
    <location>
        <begin position="26"/>
        <end position="113"/>
    </location>
</feature>
<gene>
    <name evidence="11" type="ORF">OPKNFCMD_4945</name>
</gene>
<dbReference type="InterPro" id="IPR032807">
    <property type="entry name" value="GNVR"/>
</dbReference>
<dbReference type="InterPro" id="IPR005702">
    <property type="entry name" value="Wzc-like_C"/>
</dbReference>
<comment type="caution">
    <text evidence="11">The sequence shown here is derived from an EMBL/GenBank/DDBJ whole genome shotgun (WGS) entry which is preliminary data.</text>
</comment>
<dbReference type="CDD" id="cd05387">
    <property type="entry name" value="BY-kinase"/>
    <property type="match status" value="1"/>
</dbReference>
<keyword evidence="2" id="KW-1003">Cell membrane</keyword>
<keyword evidence="5" id="KW-0067">ATP-binding</keyword>
<evidence type="ECO:0000256" key="6">
    <source>
        <dbReference type="ARBA" id="ARBA00022989"/>
    </source>
</evidence>
<feature type="transmembrane region" description="Helical" evidence="8">
    <location>
        <begin position="441"/>
        <end position="460"/>
    </location>
</feature>
<proteinExistence type="predicted"/>
<evidence type="ECO:0000259" key="10">
    <source>
        <dbReference type="Pfam" id="PF13807"/>
    </source>
</evidence>
<reference evidence="11" key="1">
    <citation type="journal article" date="2021" name="Front. Microbiol.">
        <title>Comprehensive Comparative Genomics and Phenotyping of Methylobacterium Species.</title>
        <authorList>
            <person name="Alessa O."/>
            <person name="Ogura Y."/>
            <person name="Fujitani Y."/>
            <person name="Takami H."/>
            <person name="Hayashi T."/>
            <person name="Sahin N."/>
            <person name="Tani A."/>
        </authorList>
    </citation>
    <scope>NUCLEOTIDE SEQUENCE</scope>
    <source>
        <strain evidence="11">KCTC 52305</strain>
    </source>
</reference>
<keyword evidence="12" id="KW-1185">Reference proteome</keyword>
<organism evidence="11 12">
    <name type="scientific">Methylobacterium crusticola</name>
    <dbReference type="NCBI Taxonomy" id="1697972"/>
    <lineage>
        <taxon>Bacteria</taxon>
        <taxon>Pseudomonadati</taxon>
        <taxon>Pseudomonadota</taxon>
        <taxon>Alphaproteobacteria</taxon>
        <taxon>Hyphomicrobiales</taxon>
        <taxon>Methylobacteriaceae</taxon>
        <taxon>Methylobacterium</taxon>
    </lineage>
</organism>
<dbReference type="Gene3D" id="3.40.50.300">
    <property type="entry name" value="P-loop containing nucleotide triphosphate hydrolases"/>
    <property type="match status" value="1"/>
</dbReference>
<dbReference type="InterPro" id="IPR027417">
    <property type="entry name" value="P-loop_NTPase"/>
</dbReference>
<evidence type="ECO:0000256" key="2">
    <source>
        <dbReference type="ARBA" id="ARBA00022475"/>
    </source>
</evidence>
<evidence type="ECO:0000256" key="4">
    <source>
        <dbReference type="ARBA" id="ARBA00022741"/>
    </source>
</evidence>
<dbReference type="Pfam" id="PF13807">
    <property type="entry name" value="GNVR"/>
    <property type="match status" value="1"/>
</dbReference>
<dbReference type="Pfam" id="PF02706">
    <property type="entry name" value="Wzz"/>
    <property type="match status" value="1"/>
</dbReference>
<keyword evidence="4" id="KW-0547">Nucleotide-binding</keyword>
<evidence type="ECO:0000256" key="5">
    <source>
        <dbReference type="ARBA" id="ARBA00022840"/>
    </source>
</evidence>
<sequence length="734" mass="78570">MNFKPNQLRLHVNAGLPGSEVRGRGDVAAILDAIRRRRVLALGLMTLCILAAVAYVATATPMFTSTAILVIDTKMTPPSPAQISSEPTVDPAVVDSQIEILKSDKIALDVVDRLGLDRNPEFIGSGPGPLARLLALLGTGASVSGPPDMRQVAVGSLTQKVKITRSGRSFLAEIKVTTQNPRNAAAIANGVAEAYIQDQLSSRMEASQRTTDWMQQRLKEVQEKADAADRALKAFRASRKTGEGDAGLTREAEALDAARRSAVAELNRARSALPAVASAVRALDDGVSPTTLALLDSLGDPETDRLAAPLRSQGFPGDGQKTDAAAKADAAGKAARDALRQHLRQLDEARRRTAGAAELRVNLLDRQAEDLAARIRTAPETLREEQLDRAAQAARSTYESLQNRVTRVSSFLQQQAMPVTEARIVTAASPPLSKSSPKTTLVLLLAAVGGAVAGIAGVFVREMFDRRIRWPDQITRDLGLSFLGPLPPAPAGRFSLRRWRRRLALPVPLLIAGKGTSPVALETLRSAKVVLDQAIGRERCRVVGIVSALEHEGKATVAMNLAALATEMRARVLVVDANLHDDRFARTLGAGGLGIATVVAEQRELEDCVVRTELGFDLLPGFVGTAPSHPAEILASPGMRRLFSAARGSYDYVIVTIPAVLCSVDARAIEDVADAFILTVASGRTTLDDVESAFATCPALVDRVVGVVLNRSKLAPRRRIRRMVRRTRVLELPA</sequence>
<feature type="transmembrane region" description="Helical" evidence="8">
    <location>
        <begin position="39"/>
        <end position="57"/>
    </location>
</feature>
<keyword evidence="7 8" id="KW-0472">Membrane</keyword>
<evidence type="ECO:0000313" key="12">
    <source>
        <dbReference type="Proteomes" id="UP001055167"/>
    </source>
</evidence>
<comment type="subcellular location">
    <subcellularLocation>
        <location evidence="1">Cell membrane</location>
        <topology evidence="1">Multi-pass membrane protein</topology>
    </subcellularLocation>
</comment>
<evidence type="ECO:0000256" key="8">
    <source>
        <dbReference type="SAM" id="Phobius"/>
    </source>
</evidence>
<dbReference type="SUPFAM" id="SSF52540">
    <property type="entry name" value="P-loop containing nucleoside triphosphate hydrolases"/>
    <property type="match status" value="1"/>
</dbReference>
<dbReference type="PANTHER" id="PTHR32309">
    <property type="entry name" value="TYROSINE-PROTEIN KINASE"/>
    <property type="match status" value="1"/>
</dbReference>
<evidence type="ECO:0000259" key="9">
    <source>
        <dbReference type="Pfam" id="PF02706"/>
    </source>
</evidence>
<dbReference type="EMBL" id="BPQH01000017">
    <property type="protein sequence ID" value="GJD52183.1"/>
    <property type="molecule type" value="Genomic_DNA"/>
</dbReference>
<dbReference type="PANTHER" id="PTHR32309:SF13">
    <property type="entry name" value="FERRIC ENTEROBACTIN TRANSPORT PROTEIN FEPE"/>
    <property type="match status" value="1"/>
</dbReference>
<evidence type="ECO:0000256" key="3">
    <source>
        <dbReference type="ARBA" id="ARBA00022692"/>
    </source>
</evidence>
<evidence type="ECO:0000313" key="11">
    <source>
        <dbReference type="EMBL" id="GJD52183.1"/>
    </source>
</evidence>
<name>A0ABQ4R3I1_9HYPH</name>
<dbReference type="Proteomes" id="UP001055167">
    <property type="component" value="Unassembled WGS sequence"/>
</dbReference>
<keyword evidence="3 8" id="KW-0812">Transmembrane</keyword>
<feature type="domain" description="Tyrosine-protein kinase G-rich" evidence="10">
    <location>
        <begin position="386"/>
        <end position="463"/>
    </location>
</feature>